<reference evidence="1" key="1">
    <citation type="submission" date="2023-03" db="EMBL/GenBank/DDBJ databases">
        <title>Andean soil-derived lignocellulolytic bacterial consortium as a source of novel taxa and putative plastic-active enzymes.</title>
        <authorList>
            <person name="Diaz-Garcia L."/>
            <person name="Chuvochina M."/>
            <person name="Feuerriegel G."/>
            <person name="Bunk B."/>
            <person name="Sproer C."/>
            <person name="Streit W.R."/>
            <person name="Rodriguez L.M."/>
            <person name="Overmann J."/>
            <person name="Jimenez D.J."/>
        </authorList>
    </citation>
    <scope>NUCLEOTIDE SEQUENCE</scope>
    <source>
        <strain evidence="1">MAG 2441</strain>
    </source>
</reference>
<dbReference type="Pfam" id="PF07307">
    <property type="entry name" value="HEPPP_synt_1"/>
    <property type="match status" value="1"/>
</dbReference>
<proteinExistence type="predicted"/>
<evidence type="ECO:0000313" key="1">
    <source>
        <dbReference type="EMBL" id="WEK55689.1"/>
    </source>
</evidence>
<dbReference type="AlphaFoldDB" id="A0AA95JGT0"/>
<keyword evidence="2" id="KW-1185">Reference proteome</keyword>
<dbReference type="Gene3D" id="1.20.120.1450">
    <property type="match status" value="1"/>
</dbReference>
<dbReference type="EMBL" id="CP119317">
    <property type="protein sequence ID" value="WEK55689.1"/>
    <property type="molecule type" value="Genomic_DNA"/>
</dbReference>
<dbReference type="GO" id="GO:0009234">
    <property type="term" value="P:menaquinone biosynthetic process"/>
    <property type="evidence" value="ECO:0007669"/>
    <property type="project" value="InterPro"/>
</dbReference>
<gene>
    <name evidence="1" type="ORF">P0Y55_06495</name>
</gene>
<dbReference type="Proteomes" id="UP001178662">
    <property type="component" value="Chromosome"/>
</dbReference>
<sequence>MTWARITQLAGNYMSHEMIKLHTDLPDFPYGRISLLYTMLNHHPAAAVHKELYSVVTSLVQLGLDTHESVGNNASVPKGEFRAMRSQQLKVLAGDYFSSRFYQLLSQAGQLDLVRLLSEAVSEINQTKMIFYTKMKQMKLTAEEYLHMGTSMKSGLFLSFTSCMNSVYERIWPEMVDRFSRCEVLLEELHKVKESTSLLGSWGVWFIAQEGSEDDRLRLAGNHEDESLLKSLFNKYEVTSKLSGLLRHSVGQLQALIQRLQSDKLQRELHTLIEPFLQASSSQPATALKELG</sequence>
<name>A0AA95JGT0_9BACL</name>
<dbReference type="InterPro" id="IPR009920">
    <property type="entry name" value="HEPPP_synth_su1"/>
</dbReference>
<accession>A0AA95JGT0</accession>
<organism evidence="1 2">
    <name type="scientific">Candidatus Cohnella colombiensis</name>
    <dbReference type="NCBI Taxonomy" id="3121368"/>
    <lineage>
        <taxon>Bacteria</taxon>
        <taxon>Bacillati</taxon>
        <taxon>Bacillota</taxon>
        <taxon>Bacilli</taxon>
        <taxon>Bacillales</taxon>
        <taxon>Paenibacillaceae</taxon>
        <taxon>Cohnella</taxon>
    </lineage>
</organism>
<evidence type="ECO:0000313" key="2">
    <source>
        <dbReference type="Proteomes" id="UP001178662"/>
    </source>
</evidence>
<protein>
    <submittedName>
        <fullName evidence="1">Heptaprenyl diphosphate synthase component 1</fullName>
    </submittedName>
</protein>